<feature type="compositionally biased region" description="Gly residues" evidence="1">
    <location>
        <begin position="42"/>
        <end position="53"/>
    </location>
</feature>
<keyword evidence="4" id="KW-1185">Reference proteome</keyword>
<comment type="caution">
    <text evidence="3">The sequence shown here is derived from an EMBL/GenBank/DDBJ whole genome shotgun (WGS) entry which is preliminary data.</text>
</comment>
<accession>A0ABD1IN00</accession>
<dbReference type="PANTHER" id="PTHR22625">
    <property type="entry name" value="PLEXIN"/>
    <property type="match status" value="1"/>
</dbReference>
<dbReference type="InterPro" id="IPR008936">
    <property type="entry name" value="Rho_GTPase_activation_prot"/>
</dbReference>
<evidence type="ECO:0000313" key="4">
    <source>
        <dbReference type="Proteomes" id="UP001591681"/>
    </source>
</evidence>
<reference evidence="3 4" key="1">
    <citation type="submission" date="2024-09" db="EMBL/GenBank/DDBJ databases">
        <title>A chromosome-level genome assembly of Gray's grenadier anchovy, Coilia grayii.</title>
        <authorList>
            <person name="Fu Z."/>
        </authorList>
    </citation>
    <scope>NUCLEOTIDE SEQUENCE [LARGE SCALE GENOMIC DNA]</scope>
    <source>
        <strain evidence="3">G4</strain>
        <tissue evidence="3">Muscle</tissue>
    </source>
</reference>
<feature type="compositionally biased region" description="Low complexity" evidence="1">
    <location>
        <begin position="332"/>
        <end position="352"/>
    </location>
</feature>
<dbReference type="SUPFAM" id="SSF48350">
    <property type="entry name" value="GTPase activation domain, GAP"/>
    <property type="match status" value="1"/>
</dbReference>
<evidence type="ECO:0000259" key="2">
    <source>
        <dbReference type="Pfam" id="PF08337"/>
    </source>
</evidence>
<gene>
    <name evidence="3" type="ORF">ACEWY4_028030</name>
</gene>
<feature type="region of interest" description="Disordered" evidence="1">
    <location>
        <begin position="322"/>
        <end position="352"/>
    </location>
</feature>
<dbReference type="AlphaFoldDB" id="A0ABD1IN00"/>
<dbReference type="Pfam" id="PF08337">
    <property type="entry name" value="Plexin_cytopl"/>
    <property type="match status" value="1"/>
</dbReference>
<organism evidence="3 4">
    <name type="scientific">Coilia grayii</name>
    <name type="common">Gray's grenadier anchovy</name>
    <dbReference type="NCBI Taxonomy" id="363190"/>
    <lineage>
        <taxon>Eukaryota</taxon>
        <taxon>Metazoa</taxon>
        <taxon>Chordata</taxon>
        <taxon>Craniata</taxon>
        <taxon>Vertebrata</taxon>
        <taxon>Euteleostomi</taxon>
        <taxon>Actinopterygii</taxon>
        <taxon>Neopterygii</taxon>
        <taxon>Teleostei</taxon>
        <taxon>Clupei</taxon>
        <taxon>Clupeiformes</taxon>
        <taxon>Clupeoidei</taxon>
        <taxon>Engraulidae</taxon>
        <taxon>Coilinae</taxon>
        <taxon>Coilia</taxon>
    </lineage>
</organism>
<proteinExistence type="predicted"/>
<protein>
    <recommendedName>
        <fullName evidence="2">Plexin cytoplasmic RasGAP domain-containing protein</fullName>
    </recommendedName>
</protein>
<dbReference type="InterPro" id="IPR031148">
    <property type="entry name" value="Plexin"/>
</dbReference>
<name>A0ABD1IN00_9TELE</name>
<feature type="domain" description="Plexin cytoplasmic RasGAP" evidence="2">
    <location>
        <begin position="69"/>
        <end position="309"/>
    </location>
</feature>
<dbReference type="InterPro" id="IPR013548">
    <property type="entry name" value="Plexin_cytoplasmic_RasGAP_dom"/>
</dbReference>
<feature type="compositionally biased region" description="Polar residues" evidence="1">
    <location>
        <begin position="68"/>
        <end position="79"/>
    </location>
</feature>
<feature type="region of interest" description="Disordered" evidence="1">
    <location>
        <begin position="393"/>
        <end position="484"/>
    </location>
</feature>
<dbReference type="PANTHER" id="PTHR22625:SF37">
    <property type="entry name" value="PLEXIN-A2"/>
    <property type="match status" value="1"/>
</dbReference>
<dbReference type="EMBL" id="JBHFQA010000476">
    <property type="protein sequence ID" value="KAL2076373.1"/>
    <property type="molecule type" value="Genomic_DNA"/>
</dbReference>
<sequence>MGEQVSWTDTEGRRRERRRGMQEWASSTDTEGGQEEYEGGRHWGQGQRGGGGIMRRRRHGDKYRDGDNSTIRYTGSPDSLRSRAPMITPDLESGVKVWHLVKNHEHGDQKEGDRGSKMVSEIYLTRLLATKGTLQKFVDDLFETLFSTVHRGSALPLAIKYMFDFLDEQADRHGIHDTDVRHTWKSNCLPLRFWVNVIKNPQFVFDIHKSSITDACLSVVAQTFMDSCSTSEHRLGKDSPSNKLLYAKDIPNYKSWVERYYADINRLPAISDQDMNAYLAEQARLHSSDFNMLSALNEIYSYVSKYSEEDPVSLQAAQGPCPLHGDRTQPFHSLSTTTPTHTTPTHHSTPPRSLALLKYVPDVAPYSRYVPPESRYVPPESRYVPPESRYVPDVPPYSRYVPPESRYVPDAPPECRYVPDVPPESRYVPDAPPESRYVPDAPPECRYVPDVPPESRYVPDAPPESRYVPDAPPESRYVPDVPPYSRYVPPESRYVPDAPPECRYVPDAPPECRYVPDAPPECRYVPNVAAEF</sequence>
<dbReference type="FunFam" id="1.10.506.10:FF:000005">
    <property type="entry name" value="Plexin A1"/>
    <property type="match status" value="1"/>
</dbReference>
<feature type="region of interest" description="Disordered" evidence="1">
    <location>
        <begin position="1"/>
        <end position="83"/>
    </location>
</feature>
<dbReference type="Proteomes" id="UP001591681">
    <property type="component" value="Unassembled WGS sequence"/>
</dbReference>
<dbReference type="Gene3D" id="1.10.506.10">
    <property type="entry name" value="GTPase Activation - p120gap, domain 1"/>
    <property type="match status" value="1"/>
</dbReference>
<evidence type="ECO:0000256" key="1">
    <source>
        <dbReference type="SAM" id="MobiDB-lite"/>
    </source>
</evidence>
<evidence type="ECO:0000313" key="3">
    <source>
        <dbReference type="EMBL" id="KAL2076373.1"/>
    </source>
</evidence>